<protein>
    <submittedName>
        <fullName evidence="2">Uncharacterized protein</fullName>
    </submittedName>
</protein>
<dbReference type="EMBL" id="JARKHS020035599">
    <property type="protein sequence ID" value="KAK8757080.1"/>
    <property type="molecule type" value="Genomic_DNA"/>
</dbReference>
<comment type="caution">
    <text evidence="2">The sequence shown here is derived from an EMBL/GenBank/DDBJ whole genome shotgun (WGS) entry which is preliminary data.</text>
</comment>
<accession>A0AAQ4D3P0</accession>
<reference evidence="2 3" key="1">
    <citation type="journal article" date="2023" name="Arcadia Sci">
        <title>De novo assembly of a long-read Amblyomma americanum tick genome.</title>
        <authorList>
            <person name="Chou S."/>
            <person name="Poskanzer K.E."/>
            <person name="Rollins M."/>
            <person name="Thuy-Boun P.S."/>
        </authorList>
    </citation>
    <scope>NUCLEOTIDE SEQUENCE [LARGE SCALE GENOMIC DNA]</scope>
    <source>
        <strain evidence="2">F_SG_1</strain>
        <tissue evidence="2">Salivary glands</tissue>
    </source>
</reference>
<keyword evidence="3" id="KW-1185">Reference proteome</keyword>
<proteinExistence type="predicted"/>
<feature type="non-terminal residue" evidence="2">
    <location>
        <position position="67"/>
    </location>
</feature>
<feature type="compositionally biased region" description="Basic and acidic residues" evidence="1">
    <location>
        <begin position="55"/>
        <end position="67"/>
    </location>
</feature>
<feature type="region of interest" description="Disordered" evidence="1">
    <location>
        <begin position="46"/>
        <end position="67"/>
    </location>
</feature>
<evidence type="ECO:0000256" key="1">
    <source>
        <dbReference type="SAM" id="MobiDB-lite"/>
    </source>
</evidence>
<evidence type="ECO:0000313" key="3">
    <source>
        <dbReference type="Proteomes" id="UP001321473"/>
    </source>
</evidence>
<sequence length="67" mass="7651">MSITYLNLAKEVDSRPSRRCLRGKTPYGARDSWICATLRNVLPQEPKVRLNSTTPKEDRSLKTSSKE</sequence>
<name>A0AAQ4D3P0_AMBAM</name>
<evidence type="ECO:0000313" key="2">
    <source>
        <dbReference type="EMBL" id="KAK8757080.1"/>
    </source>
</evidence>
<organism evidence="2 3">
    <name type="scientific">Amblyomma americanum</name>
    <name type="common">Lone star tick</name>
    <dbReference type="NCBI Taxonomy" id="6943"/>
    <lineage>
        <taxon>Eukaryota</taxon>
        <taxon>Metazoa</taxon>
        <taxon>Ecdysozoa</taxon>
        <taxon>Arthropoda</taxon>
        <taxon>Chelicerata</taxon>
        <taxon>Arachnida</taxon>
        <taxon>Acari</taxon>
        <taxon>Parasitiformes</taxon>
        <taxon>Ixodida</taxon>
        <taxon>Ixodoidea</taxon>
        <taxon>Ixodidae</taxon>
        <taxon>Amblyomminae</taxon>
        <taxon>Amblyomma</taxon>
    </lineage>
</organism>
<dbReference type="Proteomes" id="UP001321473">
    <property type="component" value="Unassembled WGS sequence"/>
</dbReference>
<dbReference type="AlphaFoldDB" id="A0AAQ4D3P0"/>
<gene>
    <name evidence="2" type="ORF">V5799_000220</name>
</gene>